<organism evidence="1 2">
    <name type="scientific">Euplotes crassus</name>
    <dbReference type="NCBI Taxonomy" id="5936"/>
    <lineage>
        <taxon>Eukaryota</taxon>
        <taxon>Sar</taxon>
        <taxon>Alveolata</taxon>
        <taxon>Ciliophora</taxon>
        <taxon>Intramacronucleata</taxon>
        <taxon>Spirotrichea</taxon>
        <taxon>Hypotrichia</taxon>
        <taxon>Euplotida</taxon>
        <taxon>Euplotidae</taxon>
        <taxon>Moneuplotes</taxon>
    </lineage>
</organism>
<accession>A0AAD1XVF4</accession>
<name>A0AAD1XVF4_EUPCR</name>
<comment type="caution">
    <text evidence="1">The sequence shown here is derived from an EMBL/GenBank/DDBJ whole genome shotgun (WGS) entry which is preliminary data.</text>
</comment>
<dbReference type="Proteomes" id="UP001295684">
    <property type="component" value="Unassembled WGS sequence"/>
</dbReference>
<gene>
    <name evidence="1" type="ORF">ECRASSUSDP1_LOCUS21400</name>
</gene>
<reference evidence="1" key="1">
    <citation type="submission" date="2023-07" db="EMBL/GenBank/DDBJ databases">
        <authorList>
            <consortium name="AG Swart"/>
            <person name="Singh M."/>
            <person name="Singh A."/>
            <person name="Seah K."/>
            <person name="Emmerich C."/>
        </authorList>
    </citation>
    <scope>NUCLEOTIDE SEQUENCE</scope>
    <source>
        <strain evidence="1">DP1</strain>
    </source>
</reference>
<keyword evidence="2" id="KW-1185">Reference proteome</keyword>
<protein>
    <submittedName>
        <fullName evidence="1">Uncharacterized protein</fullName>
    </submittedName>
</protein>
<proteinExistence type="predicted"/>
<sequence>MEDFEHSISSFKSTYDSLMYEFAQDSVLEINTKIRKTIPQKLASLRRAKEHQNEELLFQITKSTEVLLQEYTKNCIRIQKGENKLKAIIEKMNKNIPFKQLTKPTEPALTLSLNYNMTLKLMAKYTNLCLSFTQPLHSHCQIYSNDYDLYETLSKLY</sequence>
<evidence type="ECO:0000313" key="2">
    <source>
        <dbReference type="Proteomes" id="UP001295684"/>
    </source>
</evidence>
<dbReference type="AlphaFoldDB" id="A0AAD1XVF4"/>
<evidence type="ECO:0000313" key="1">
    <source>
        <dbReference type="EMBL" id="CAI2379976.1"/>
    </source>
</evidence>
<dbReference type="EMBL" id="CAMPGE010021867">
    <property type="protein sequence ID" value="CAI2379976.1"/>
    <property type="molecule type" value="Genomic_DNA"/>
</dbReference>